<dbReference type="Gene3D" id="3.10.400.20">
    <property type="match status" value="1"/>
</dbReference>
<keyword evidence="3" id="KW-1185">Reference proteome</keyword>
<dbReference type="InterPro" id="IPR057429">
    <property type="entry name" value="WH_eIF2D"/>
</dbReference>
<dbReference type="InterPro" id="IPR048248">
    <property type="entry name" value="PUA_eIF2d-like"/>
</dbReference>
<organism evidence="2 3">
    <name type="scientific">Leishmania martiniquensis</name>
    <dbReference type="NCBI Taxonomy" id="1580590"/>
    <lineage>
        <taxon>Eukaryota</taxon>
        <taxon>Discoba</taxon>
        <taxon>Euglenozoa</taxon>
        <taxon>Kinetoplastea</taxon>
        <taxon>Metakinetoplastina</taxon>
        <taxon>Trypanosomatida</taxon>
        <taxon>Trypanosomatidae</taxon>
        <taxon>Leishmaniinae</taxon>
        <taxon>Leishmania</taxon>
    </lineage>
</organism>
<dbReference type="PANTHER" id="PTHR12217:SF4">
    <property type="entry name" value="EUKARYOTIC TRANSLATION INITIATION FACTOR 2D"/>
    <property type="match status" value="1"/>
</dbReference>
<dbReference type="RefSeq" id="XP_067178794.1">
    <property type="nucleotide sequence ID" value="XM_067320482.1"/>
</dbReference>
<sequence>MFKKKCTSKEIQSVGKSDVKKLKTDVVDVIGQDKAYVLDLVLGKKDMVTKRKYFCGLGSSVSTYSVNEVPFFISIDRLSEEEQAIITPAKRFSGRVVPTVFFFLRLHQMLAEKGDEWTAVVNECGVAVICRGPTSRFLLSGAHLMMPGIFGTRKNTSVRVGDVALIYSFGVDVPYAVGIVTSCMTAKQDVGVGVFVVQCFRDNLWQEFENRFVINYGLSSQTPLIPSEFEAEEVCEKQLEVGAEAKTSQETDYDVLDDDTAELKYAPCVGYTDAFSEEETMLNFCLCQAVVQVPHSLLPMTMQQFTNIVVHSYPRDGAHTSAIQFKDTKYKKAIAFFRGFPDLLKLNETSPGVYCVTEVNKSADVIREHNALYADFLNTKHREGCGEEARVLQAKLLADGTGVFSQSIVSASVFYAAPRDLEDDLIRVLLMGEEPRIPHDGRFPTIEQVATGTAPFFTKTPVNDSVFQELYTRKKLVDNLKKYIKLHNLLVVDELEKGKIPSVKMNDTLSMMFTSKTYAPEMPLCQVEQRMLSLFRLKHEIELQTVVEGSPLATDNLLPKRIIKNGPLPKVNLWSEKSTNNKFITIVRNLESFGFDLQLLADQWRKQFSTSAGVVDPSTKMKNLKSGTKIPLEIHLQGNLQLKVSAALLKEANLPPSQLVCKKILCRH</sequence>
<dbReference type="KEGG" id="lmat:92512994"/>
<dbReference type="Proteomes" id="UP000673552">
    <property type="component" value="Unassembled WGS sequence"/>
</dbReference>
<dbReference type="PANTHER" id="PTHR12217">
    <property type="entry name" value="EUKARYOTIC TRANSLATION INITIATION FACTOR 2D"/>
    <property type="match status" value="1"/>
</dbReference>
<gene>
    <name evidence="2" type="ORF">LSCM1_02922</name>
</gene>
<evidence type="ECO:0000259" key="1">
    <source>
        <dbReference type="PROSITE" id="PS50296"/>
    </source>
</evidence>
<dbReference type="Pfam" id="PF26292">
    <property type="entry name" value="PUA_elF2D"/>
    <property type="match status" value="1"/>
</dbReference>
<dbReference type="InterPro" id="IPR039757">
    <property type="entry name" value="EIF2D"/>
</dbReference>
<dbReference type="FunFam" id="3.30.780.10:FF:000012">
    <property type="entry name" value="Translation initiation factor SUI1, putative"/>
    <property type="match status" value="1"/>
</dbReference>
<name>A0A836KQJ1_9TRYP</name>
<dbReference type="GO" id="GO:0001731">
    <property type="term" value="P:formation of translation preinitiation complex"/>
    <property type="evidence" value="ECO:0007669"/>
    <property type="project" value="InterPro"/>
</dbReference>
<dbReference type="InterPro" id="IPR001950">
    <property type="entry name" value="SUI1"/>
</dbReference>
<evidence type="ECO:0000313" key="2">
    <source>
        <dbReference type="EMBL" id="KAG5479075.1"/>
    </source>
</evidence>
<reference evidence="3" key="2">
    <citation type="journal article" date="2021" name="Sci. Data">
        <title>Chromosome-scale genome sequencing, assembly and annotation of six genomes from subfamily Leishmaniinae.</title>
        <authorList>
            <person name="Almutairi H."/>
            <person name="Urbaniak M.D."/>
            <person name="Bates M.D."/>
            <person name="Jariyapan N."/>
            <person name="Kwakye-Nuako G."/>
            <person name="Thomaz Soccol V."/>
            <person name="Al-Salem W.S."/>
            <person name="Dillon R.J."/>
            <person name="Bates P.A."/>
            <person name="Gatherer D."/>
        </authorList>
    </citation>
    <scope>NUCLEOTIDE SEQUENCE [LARGE SCALE GENOMIC DNA]</scope>
</reference>
<dbReference type="InterPro" id="IPR015947">
    <property type="entry name" value="PUA-like_sf"/>
</dbReference>
<reference evidence="3" key="1">
    <citation type="journal article" date="2021" name="Microbiol. Resour. Announc.">
        <title>LGAAP: Leishmaniinae Genome Assembly and Annotation Pipeline.</title>
        <authorList>
            <person name="Almutairi H."/>
            <person name="Urbaniak M.D."/>
            <person name="Bates M.D."/>
            <person name="Jariyapan N."/>
            <person name="Kwakye-Nuako G."/>
            <person name="Thomaz-Soccol V."/>
            <person name="Al-Salem W.S."/>
            <person name="Dillon R.J."/>
            <person name="Bates P.A."/>
            <person name="Gatherer D."/>
        </authorList>
    </citation>
    <scope>NUCLEOTIDE SEQUENCE [LARGE SCALE GENOMIC DNA]</scope>
</reference>
<dbReference type="SUPFAM" id="SSF55159">
    <property type="entry name" value="eIF1-like"/>
    <property type="match status" value="1"/>
</dbReference>
<dbReference type="SUPFAM" id="SSF88697">
    <property type="entry name" value="PUA domain-like"/>
    <property type="match status" value="1"/>
</dbReference>
<dbReference type="AlphaFoldDB" id="A0A836KQJ1"/>
<protein>
    <recommendedName>
        <fullName evidence="1">SUI1 domain-containing protein</fullName>
    </recommendedName>
</protein>
<dbReference type="InterPro" id="IPR036877">
    <property type="entry name" value="SUI1_dom_sf"/>
</dbReference>
<proteinExistence type="predicted"/>
<dbReference type="GO" id="GO:0003743">
    <property type="term" value="F:translation initiation factor activity"/>
    <property type="evidence" value="ECO:0007669"/>
    <property type="project" value="InterPro"/>
</dbReference>
<dbReference type="OrthoDB" id="199771at2759"/>
<comment type="caution">
    <text evidence="2">The sequence shown here is derived from an EMBL/GenBank/DDBJ whole genome shotgun (WGS) entry which is preliminary data.</text>
</comment>
<accession>A0A836KQJ1</accession>
<dbReference type="Pfam" id="PF25304">
    <property type="entry name" value="WHD_eIF2D"/>
    <property type="match status" value="1"/>
</dbReference>
<dbReference type="Gene3D" id="3.30.780.10">
    <property type="entry name" value="SUI1-like domain"/>
    <property type="match status" value="1"/>
</dbReference>
<feature type="domain" description="SUI1" evidence="1">
    <location>
        <begin position="571"/>
        <end position="652"/>
    </location>
</feature>
<dbReference type="PROSITE" id="PS50296">
    <property type="entry name" value="SUI1"/>
    <property type="match status" value="1"/>
</dbReference>
<dbReference type="EMBL" id="JAFEUZ010000022">
    <property type="protein sequence ID" value="KAG5479075.1"/>
    <property type="molecule type" value="Genomic_DNA"/>
</dbReference>
<evidence type="ECO:0000313" key="3">
    <source>
        <dbReference type="Proteomes" id="UP000673552"/>
    </source>
</evidence>
<dbReference type="GeneID" id="92512994"/>
<dbReference type="Pfam" id="PF01253">
    <property type="entry name" value="SUI1"/>
    <property type="match status" value="1"/>
</dbReference>